<comment type="caution">
    <text evidence="2">The sequence shown here is derived from an EMBL/GenBank/DDBJ whole genome shotgun (WGS) entry which is preliminary data.</text>
</comment>
<gene>
    <name evidence="2" type="ORF">CLI92_09265</name>
</gene>
<dbReference type="Proteomes" id="UP000217780">
    <property type="component" value="Unassembled WGS sequence"/>
</dbReference>
<evidence type="ECO:0000256" key="1">
    <source>
        <dbReference type="SAM" id="MobiDB-lite"/>
    </source>
</evidence>
<evidence type="ECO:0000313" key="3">
    <source>
        <dbReference type="Proteomes" id="UP000217780"/>
    </source>
</evidence>
<dbReference type="AlphaFoldDB" id="A0A2A2T511"/>
<organism evidence="2 3">
    <name type="scientific">Vandammella animalimorsus</name>
    <dbReference type="NCBI Taxonomy" id="2029117"/>
    <lineage>
        <taxon>Bacteria</taxon>
        <taxon>Pseudomonadati</taxon>
        <taxon>Pseudomonadota</taxon>
        <taxon>Betaproteobacteria</taxon>
        <taxon>Burkholderiales</taxon>
        <taxon>Comamonadaceae</taxon>
        <taxon>Vandammella</taxon>
    </lineage>
</organism>
<evidence type="ECO:0000313" key="2">
    <source>
        <dbReference type="EMBL" id="PAX16508.1"/>
    </source>
</evidence>
<sequence length="65" mass="6638">MPATILHTAAETIAQRGQERDTGGGKERTMAAAVAAFNALEGTTLTARQGWASARPSPNTSATAP</sequence>
<reference evidence="2 3" key="1">
    <citation type="submission" date="2017-08" db="EMBL/GenBank/DDBJ databases">
        <title>WGS of Clinical strains of the CDC Group NO-1 linked to zoonotic infections in humans.</title>
        <authorList>
            <person name="Bernier A.-M."/>
            <person name="Bernard K."/>
        </authorList>
    </citation>
    <scope>NUCLEOTIDE SEQUENCE [LARGE SCALE GENOMIC DNA]</scope>
    <source>
        <strain evidence="2 3">NML91-0035</strain>
    </source>
</reference>
<feature type="region of interest" description="Disordered" evidence="1">
    <location>
        <begin position="1"/>
        <end position="27"/>
    </location>
</feature>
<dbReference type="GeneID" id="93874825"/>
<name>A0A2A2T511_9BURK</name>
<proteinExistence type="predicted"/>
<accession>A0A2A2T511</accession>
<dbReference type="RefSeq" id="WP_095542530.1">
    <property type="nucleotide sequence ID" value="NZ_NSJC01000009.1"/>
</dbReference>
<protein>
    <submittedName>
        <fullName evidence="2">Uncharacterized protein</fullName>
    </submittedName>
</protein>
<feature type="compositionally biased region" description="Basic and acidic residues" evidence="1">
    <location>
        <begin position="17"/>
        <end position="27"/>
    </location>
</feature>
<dbReference type="EMBL" id="NTBI01000007">
    <property type="protein sequence ID" value="PAX16508.1"/>
    <property type="molecule type" value="Genomic_DNA"/>
</dbReference>